<feature type="transmembrane region" description="Helical" evidence="9">
    <location>
        <begin position="201"/>
        <end position="223"/>
    </location>
</feature>
<accession>A0A1Y2KX49</accession>
<keyword evidence="7 9" id="KW-1133">Transmembrane helix</keyword>
<feature type="transmembrane region" description="Helical" evidence="9">
    <location>
        <begin position="128"/>
        <end position="146"/>
    </location>
</feature>
<feature type="transmembrane region" description="Helical" evidence="9">
    <location>
        <begin position="396"/>
        <end position="415"/>
    </location>
</feature>
<dbReference type="Pfam" id="PF13520">
    <property type="entry name" value="AA_permease_2"/>
    <property type="match status" value="1"/>
</dbReference>
<keyword evidence="8 9" id="KW-0472">Membrane</keyword>
<comment type="subcellular location">
    <subcellularLocation>
        <location evidence="1">Cell membrane</location>
        <topology evidence="1">Multi-pass membrane protein</topology>
    </subcellularLocation>
</comment>
<evidence type="ECO:0000256" key="8">
    <source>
        <dbReference type="ARBA" id="ARBA00023136"/>
    </source>
</evidence>
<reference evidence="10 11" key="1">
    <citation type="submission" date="2014-03" db="EMBL/GenBank/DDBJ databases">
        <title>The draft genome sequence of Thalassospira mesophila JCM 18969.</title>
        <authorList>
            <person name="Lai Q."/>
            <person name="Shao Z."/>
        </authorList>
    </citation>
    <scope>NUCLEOTIDE SEQUENCE [LARGE SCALE GENOMIC DNA]</scope>
    <source>
        <strain evidence="10 11">JCM 18969</strain>
    </source>
</reference>
<dbReference type="NCBIfam" id="TIGR00905">
    <property type="entry name" value="2A0302"/>
    <property type="match status" value="1"/>
</dbReference>
<comment type="similarity">
    <text evidence="2">Belongs to the amino acid-polyamine-organocation (APC) superfamily. Basic amino acid/polyamine antiporter (APA) (TC 2.A.3.2) family.</text>
</comment>
<keyword evidence="3" id="KW-0813">Transport</keyword>
<keyword evidence="11" id="KW-1185">Reference proteome</keyword>
<dbReference type="PIRSF" id="PIRSF006060">
    <property type="entry name" value="AA_transporter"/>
    <property type="match status" value="1"/>
</dbReference>
<keyword evidence="4" id="KW-1003">Cell membrane</keyword>
<feature type="transmembrane region" description="Helical" evidence="9">
    <location>
        <begin position="359"/>
        <end position="384"/>
    </location>
</feature>
<dbReference type="InterPro" id="IPR050367">
    <property type="entry name" value="APC_superfamily"/>
</dbReference>
<dbReference type="Gene3D" id="1.20.1740.10">
    <property type="entry name" value="Amino acid/polyamine transporter I"/>
    <property type="match status" value="1"/>
</dbReference>
<dbReference type="STRING" id="1293891.TMES_16880"/>
<feature type="transmembrane region" description="Helical" evidence="9">
    <location>
        <begin position="95"/>
        <end position="116"/>
    </location>
</feature>
<evidence type="ECO:0000256" key="4">
    <source>
        <dbReference type="ARBA" id="ARBA00022475"/>
    </source>
</evidence>
<evidence type="ECO:0000256" key="7">
    <source>
        <dbReference type="ARBA" id="ARBA00022989"/>
    </source>
</evidence>
<evidence type="ECO:0000256" key="3">
    <source>
        <dbReference type="ARBA" id="ARBA00022448"/>
    </source>
</evidence>
<dbReference type="Proteomes" id="UP000193391">
    <property type="component" value="Unassembled WGS sequence"/>
</dbReference>
<sequence>MHDTNPDTRKLGLAGLVAVVIGSMIGGGVFNLPQNMASGAGLIAVVVAWIVTGIGMYFLANSFRILADEKPELSTGIYAYARHGFGRFIGFEMAWGYWLSAAFGNVAFAVLVMQTLNYFWPVFGDGRNWQSVVGGSVLIWSMNFLVLRGVRQASSLNVVATVAKIVPIILILIVTAIAAHWDQFTFDAWGTEQGLGTIVDQVKGTMMVTLWVFIGIEGAVVISGRARKPELVGSATLIGLIVSLIIYALISLLPFGIMTQAQLSALPNPSTAYILDQIVGGWGAVVVNLGLLVSVLGCWLAWTILVAEVPFAAACDGVFPKMLSRENKQHTPAPSLWLSSIVMQVTIFVVLYAHDAWIFLISITGVMVLPPYVASTLYLCKLAFAPEFKTVGISSRNAAITTAVLGTVYSLWLLYAAGPTYFLMSTIVYALGIPVFWWARHSWEPHAPAFHLVEKVIAVLMTVLAIVAIYLFASGRIGL</sequence>
<evidence type="ECO:0000256" key="9">
    <source>
        <dbReference type="SAM" id="Phobius"/>
    </source>
</evidence>
<proteinExistence type="inferred from homology"/>
<evidence type="ECO:0000256" key="2">
    <source>
        <dbReference type="ARBA" id="ARBA00008220"/>
    </source>
</evidence>
<feature type="transmembrane region" description="Helical" evidence="9">
    <location>
        <begin position="12"/>
        <end position="30"/>
    </location>
</feature>
<dbReference type="InterPro" id="IPR004754">
    <property type="entry name" value="Amino_acid_antiprt"/>
</dbReference>
<feature type="transmembrane region" description="Helical" evidence="9">
    <location>
        <begin position="235"/>
        <end position="258"/>
    </location>
</feature>
<dbReference type="EMBL" id="JFKA01000009">
    <property type="protein sequence ID" value="OSQ36808.1"/>
    <property type="molecule type" value="Genomic_DNA"/>
</dbReference>
<feature type="transmembrane region" description="Helical" evidence="9">
    <location>
        <begin position="452"/>
        <end position="473"/>
    </location>
</feature>
<dbReference type="PANTHER" id="PTHR42770">
    <property type="entry name" value="AMINO ACID TRANSPORTER-RELATED"/>
    <property type="match status" value="1"/>
</dbReference>
<dbReference type="AlphaFoldDB" id="A0A1Y2KX49"/>
<evidence type="ECO:0000313" key="11">
    <source>
        <dbReference type="Proteomes" id="UP000193391"/>
    </source>
</evidence>
<dbReference type="GO" id="GO:0006865">
    <property type="term" value="P:amino acid transport"/>
    <property type="evidence" value="ECO:0007669"/>
    <property type="project" value="UniProtKB-KW"/>
</dbReference>
<dbReference type="GO" id="GO:0005886">
    <property type="term" value="C:plasma membrane"/>
    <property type="evidence" value="ECO:0007669"/>
    <property type="project" value="UniProtKB-SubCell"/>
</dbReference>
<dbReference type="GO" id="GO:0022857">
    <property type="term" value="F:transmembrane transporter activity"/>
    <property type="evidence" value="ECO:0007669"/>
    <property type="project" value="InterPro"/>
</dbReference>
<evidence type="ECO:0000313" key="10">
    <source>
        <dbReference type="EMBL" id="OSQ36808.1"/>
    </source>
</evidence>
<name>A0A1Y2KX49_9PROT</name>
<evidence type="ECO:0000256" key="1">
    <source>
        <dbReference type="ARBA" id="ARBA00004651"/>
    </source>
</evidence>
<feature type="transmembrane region" description="Helical" evidence="9">
    <location>
        <begin position="335"/>
        <end position="353"/>
    </location>
</feature>
<feature type="transmembrane region" description="Helical" evidence="9">
    <location>
        <begin position="278"/>
        <end position="302"/>
    </location>
</feature>
<evidence type="ECO:0000256" key="5">
    <source>
        <dbReference type="ARBA" id="ARBA00022692"/>
    </source>
</evidence>
<keyword evidence="5 9" id="KW-0812">Transmembrane</keyword>
<feature type="transmembrane region" description="Helical" evidence="9">
    <location>
        <begin position="36"/>
        <end position="60"/>
    </location>
</feature>
<gene>
    <name evidence="10" type="ORF">TMES_16880</name>
</gene>
<comment type="caution">
    <text evidence="10">The sequence shown here is derived from an EMBL/GenBank/DDBJ whole genome shotgun (WGS) entry which is preliminary data.</text>
</comment>
<dbReference type="PANTHER" id="PTHR42770:SF4">
    <property type="entry name" value="ARGININE_ORNITHINE ANTIPORTER-RELATED"/>
    <property type="match status" value="1"/>
</dbReference>
<evidence type="ECO:0000256" key="6">
    <source>
        <dbReference type="ARBA" id="ARBA00022970"/>
    </source>
</evidence>
<feature type="transmembrane region" description="Helical" evidence="9">
    <location>
        <begin position="158"/>
        <end position="181"/>
    </location>
</feature>
<organism evidence="10 11">
    <name type="scientific">Thalassospira mesophila</name>
    <dbReference type="NCBI Taxonomy" id="1293891"/>
    <lineage>
        <taxon>Bacteria</taxon>
        <taxon>Pseudomonadati</taxon>
        <taxon>Pseudomonadota</taxon>
        <taxon>Alphaproteobacteria</taxon>
        <taxon>Rhodospirillales</taxon>
        <taxon>Thalassospiraceae</taxon>
        <taxon>Thalassospira</taxon>
    </lineage>
</organism>
<evidence type="ECO:0008006" key="12">
    <source>
        <dbReference type="Google" id="ProtNLM"/>
    </source>
</evidence>
<protein>
    <recommendedName>
        <fullName evidence="12">Arginine:agmatine antiporter</fullName>
    </recommendedName>
</protein>
<dbReference type="InterPro" id="IPR002293">
    <property type="entry name" value="AA/rel_permease1"/>
</dbReference>
<keyword evidence="6" id="KW-0029">Amino-acid transport</keyword>
<feature type="transmembrane region" description="Helical" evidence="9">
    <location>
        <begin position="421"/>
        <end position="440"/>
    </location>
</feature>